<dbReference type="Gramene" id="Pp3c21_19490V3.1">
    <property type="protein sequence ID" value="PAC:32915993.CDS.1"/>
    <property type="gene ID" value="Pp3c21_19490"/>
</dbReference>
<dbReference type="EnsemblPlants" id="Pp3c21_19490V3.2">
    <property type="protein sequence ID" value="PAC:32915994.CDS.1"/>
    <property type="gene ID" value="Pp3c21_19490"/>
</dbReference>
<evidence type="ECO:0000313" key="1">
    <source>
        <dbReference type="EMBL" id="PNR32274.1"/>
    </source>
</evidence>
<dbReference type="AlphaFoldDB" id="A0A2K1ISM7"/>
<reference evidence="2" key="3">
    <citation type="submission" date="2020-12" db="UniProtKB">
        <authorList>
            <consortium name="EnsemblPlants"/>
        </authorList>
    </citation>
    <scope>IDENTIFICATION</scope>
</reference>
<organism evidence="1">
    <name type="scientific">Physcomitrium patens</name>
    <name type="common">Spreading-leaved earth moss</name>
    <name type="synonym">Physcomitrella patens</name>
    <dbReference type="NCBI Taxonomy" id="3218"/>
    <lineage>
        <taxon>Eukaryota</taxon>
        <taxon>Viridiplantae</taxon>
        <taxon>Streptophyta</taxon>
        <taxon>Embryophyta</taxon>
        <taxon>Bryophyta</taxon>
        <taxon>Bryophytina</taxon>
        <taxon>Bryopsida</taxon>
        <taxon>Funariidae</taxon>
        <taxon>Funariales</taxon>
        <taxon>Funariaceae</taxon>
        <taxon>Physcomitrium</taxon>
    </lineage>
</organism>
<dbReference type="Gramene" id="Pp3c21_19490V3.2">
    <property type="protein sequence ID" value="PAC:32915994.CDS.1"/>
    <property type="gene ID" value="Pp3c21_19490"/>
</dbReference>
<dbReference type="InParanoid" id="A0A2K1ISM7"/>
<sequence>MRYRRRLDDSQILYIGIKILKTFSGINSVDGLVRQMTFLKKYTAKPCTFEE</sequence>
<gene>
    <name evidence="1" type="ORF">PHYPA_026400</name>
</gene>
<keyword evidence="3" id="KW-1185">Reference proteome</keyword>
<dbReference type="EMBL" id="ABEU02000021">
    <property type="protein sequence ID" value="PNR32274.1"/>
    <property type="molecule type" value="Genomic_DNA"/>
</dbReference>
<accession>A0A2K1ISM7</accession>
<evidence type="ECO:0000313" key="2">
    <source>
        <dbReference type="EnsemblPlants" id="PAC:32915993.CDS.1"/>
    </source>
</evidence>
<evidence type="ECO:0000313" key="3">
    <source>
        <dbReference type="Proteomes" id="UP000006727"/>
    </source>
</evidence>
<proteinExistence type="predicted"/>
<reference evidence="1 3" key="2">
    <citation type="journal article" date="2018" name="Plant J.">
        <title>The Physcomitrella patens chromosome-scale assembly reveals moss genome structure and evolution.</title>
        <authorList>
            <person name="Lang D."/>
            <person name="Ullrich K.K."/>
            <person name="Murat F."/>
            <person name="Fuchs J."/>
            <person name="Jenkins J."/>
            <person name="Haas F.B."/>
            <person name="Piednoel M."/>
            <person name="Gundlach H."/>
            <person name="Van Bel M."/>
            <person name="Meyberg R."/>
            <person name="Vives C."/>
            <person name="Morata J."/>
            <person name="Symeonidi A."/>
            <person name="Hiss M."/>
            <person name="Muchero W."/>
            <person name="Kamisugi Y."/>
            <person name="Saleh O."/>
            <person name="Blanc G."/>
            <person name="Decker E.L."/>
            <person name="van Gessel N."/>
            <person name="Grimwood J."/>
            <person name="Hayes R.D."/>
            <person name="Graham S.W."/>
            <person name="Gunter L.E."/>
            <person name="McDaniel S.F."/>
            <person name="Hoernstein S.N.W."/>
            <person name="Larsson A."/>
            <person name="Li F.W."/>
            <person name="Perroud P.F."/>
            <person name="Phillips J."/>
            <person name="Ranjan P."/>
            <person name="Rokshar D.S."/>
            <person name="Rothfels C.J."/>
            <person name="Schneider L."/>
            <person name="Shu S."/>
            <person name="Stevenson D.W."/>
            <person name="Thummler F."/>
            <person name="Tillich M."/>
            <person name="Villarreal Aguilar J.C."/>
            <person name="Widiez T."/>
            <person name="Wong G.K."/>
            <person name="Wymore A."/>
            <person name="Zhang Y."/>
            <person name="Zimmer A.D."/>
            <person name="Quatrano R.S."/>
            <person name="Mayer K.F.X."/>
            <person name="Goodstein D."/>
            <person name="Casacuberta J.M."/>
            <person name="Vandepoele K."/>
            <person name="Reski R."/>
            <person name="Cuming A.C."/>
            <person name="Tuskan G.A."/>
            <person name="Maumus F."/>
            <person name="Salse J."/>
            <person name="Schmutz J."/>
            <person name="Rensing S.A."/>
        </authorList>
    </citation>
    <scope>NUCLEOTIDE SEQUENCE [LARGE SCALE GENOMIC DNA]</scope>
    <source>
        <strain evidence="2 3">cv. Gransden 2004</strain>
    </source>
</reference>
<protein>
    <submittedName>
        <fullName evidence="1 2">Uncharacterized protein</fullName>
    </submittedName>
</protein>
<dbReference type="EnsemblPlants" id="Pp3c21_19490V3.1">
    <property type="protein sequence ID" value="PAC:32915993.CDS.1"/>
    <property type="gene ID" value="Pp3c21_19490"/>
</dbReference>
<reference evidence="1 3" key="1">
    <citation type="journal article" date="2008" name="Science">
        <title>The Physcomitrella genome reveals evolutionary insights into the conquest of land by plants.</title>
        <authorList>
            <person name="Rensing S."/>
            <person name="Lang D."/>
            <person name="Zimmer A."/>
            <person name="Terry A."/>
            <person name="Salamov A."/>
            <person name="Shapiro H."/>
            <person name="Nishiyama T."/>
            <person name="Perroud P.-F."/>
            <person name="Lindquist E."/>
            <person name="Kamisugi Y."/>
            <person name="Tanahashi T."/>
            <person name="Sakakibara K."/>
            <person name="Fujita T."/>
            <person name="Oishi K."/>
            <person name="Shin-I T."/>
            <person name="Kuroki Y."/>
            <person name="Toyoda A."/>
            <person name="Suzuki Y."/>
            <person name="Hashimoto A."/>
            <person name="Yamaguchi K."/>
            <person name="Sugano A."/>
            <person name="Kohara Y."/>
            <person name="Fujiyama A."/>
            <person name="Anterola A."/>
            <person name="Aoki S."/>
            <person name="Ashton N."/>
            <person name="Barbazuk W.B."/>
            <person name="Barker E."/>
            <person name="Bennetzen J."/>
            <person name="Bezanilla M."/>
            <person name="Blankenship R."/>
            <person name="Cho S.H."/>
            <person name="Dutcher S."/>
            <person name="Estelle M."/>
            <person name="Fawcett J.A."/>
            <person name="Gundlach H."/>
            <person name="Hanada K."/>
            <person name="Heyl A."/>
            <person name="Hicks K.A."/>
            <person name="Hugh J."/>
            <person name="Lohr M."/>
            <person name="Mayer K."/>
            <person name="Melkozernov A."/>
            <person name="Murata T."/>
            <person name="Nelson D."/>
            <person name="Pils B."/>
            <person name="Prigge M."/>
            <person name="Reiss B."/>
            <person name="Renner T."/>
            <person name="Rombauts S."/>
            <person name="Rushton P."/>
            <person name="Sanderfoot A."/>
            <person name="Schween G."/>
            <person name="Shiu S.-H."/>
            <person name="Stueber K."/>
            <person name="Theodoulou F.L."/>
            <person name="Tu H."/>
            <person name="Van de Peer Y."/>
            <person name="Verrier P.J."/>
            <person name="Waters E."/>
            <person name="Wood A."/>
            <person name="Yang L."/>
            <person name="Cove D."/>
            <person name="Cuming A."/>
            <person name="Hasebe M."/>
            <person name="Lucas S."/>
            <person name="Mishler D.B."/>
            <person name="Reski R."/>
            <person name="Grigoriev I."/>
            <person name="Quatrano R.S."/>
            <person name="Boore J.L."/>
        </authorList>
    </citation>
    <scope>NUCLEOTIDE SEQUENCE [LARGE SCALE GENOMIC DNA]</scope>
    <source>
        <strain evidence="2 3">cv. Gransden 2004</strain>
    </source>
</reference>
<dbReference type="Proteomes" id="UP000006727">
    <property type="component" value="Chromosome 21"/>
</dbReference>
<name>A0A2K1ISM7_PHYPA</name>